<dbReference type="Pfam" id="PF00528">
    <property type="entry name" value="BPD_transp_1"/>
    <property type="match status" value="1"/>
</dbReference>
<keyword evidence="6 7" id="KW-0472">Membrane</keyword>
<evidence type="ECO:0000256" key="2">
    <source>
        <dbReference type="ARBA" id="ARBA00022448"/>
    </source>
</evidence>
<reference evidence="10" key="1">
    <citation type="submission" date="2022-06" db="EMBL/GenBank/DDBJ databases">
        <title>Genomic Encyclopedia of Archaeal and Bacterial Type Strains, Phase II (KMG-II): from individual species to whole genera.</title>
        <authorList>
            <person name="Goeker M."/>
        </authorList>
    </citation>
    <scope>NUCLEOTIDE SEQUENCE</scope>
    <source>
        <strain evidence="10">DSM 43935</strain>
    </source>
</reference>
<feature type="transmembrane region" description="Helical" evidence="7">
    <location>
        <begin position="267"/>
        <end position="288"/>
    </location>
</feature>
<dbReference type="PANTHER" id="PTHR43744:SF12">
    <property type="entry name" value="ABC TRANSPORTER PERMEASE PROTEIN MG189-RELATED"/>
    <property type="match status" value="1"/>
</dbReference>
<feature type="transmembrane region" description="Helical" evidence="7">
    <location>
        <begin position="96"/>
        <end position="122"/>
    </location>
</feature>
<dbReference type="GO" id="GO:0055085">
    <property type="term" value="P:transmembrane transport"/>
    <property type="evidence" value="ECO:0007669"/>
    <property type="project" value="InterPro"/>
</dbReference>
<dbReference type="Gene3D" id="1.10.3720.10">
    <property type="entry name" value="MetI-like"/>
    <property type="match status" value="1"/>
</dbReference>
<evidence type="ECO:0000256" key="4">
    <source>
        <dbReference type="ARBA" id="ARBA00022692"/>
    </source>
</evidence>
<protein>
    <submittedName>
        <fullName evidence="10">Xylobiose transport system permease protein</fullName>
    </submittedName>
</protein>
<evidence type="ECO:0000313" key="11">
    <source>
        <dbReference type="Proteomes" id="UP001206128"/>
    </source>
</evidence>
<evidence type="ECO:0000256" key="6">
    <source>
        <dbReference type="ARBA" id="ARBA00023136"/>
    </source>
</evidence>
<sequence length="302" mass="32201">MPALTPTRATPEAGARPSEPRRPGRTRARGRRGRPNVLAGLAALVWLVIVAVPLYSMVTSTLRRTEDYLDAGPLDLPTAPTFENYLSVVDKGFVQALINTVLVTVATVALVLVVAVPAGFAVVRSRSRLASTGFRLFLLGLAIPAQATIVPVYLMITRLSLYDSLLAVVLPTAAFALPVAVLILSSAMRDVSEEVYEAMALDGASTTRVLFGLVVPLSRAGITTVGIYTALQAWNGFLFPLVLTQSEDKRVLTLALWEFRSQFGVNVPGLLAAVVLSGLPIFVAYLFARRALVNGLMGVGGK</sequence>
<evidence type="ECO:0000313" key="10">
    <source>
        <dbReference type="EMBL" id="MCP2164151.1"/>
    </source>
</evidence>
<dbReference type="GO" id="GO:0005886">
    <property type="term" value="C:plasma membrane"/>
    <property type="evidence" value="ECO:0007669"/>
    <property type="project" value="UniProtKB-SubCell"/>
</dbReference>
<name>A0AAE3KDJ8_9PSEU</name>
<feature type="transmembrane region" description="Helical" evidence="7">
    <location>
        <begin position="37"/>
        <end position="58"/>
    </location>
</feature>
<dbReference type="PROSITE" id="PS50928">
    <property type="entry name" value="ABC_TM1"/>
    <property type="match status" value="1"/>
</dbReference>
<evidence type="ECO:0000256" key="3">
    <source>
        <dbReference type="ARBA" id="ARBA00022475"/>
    </source>
</evidence>
<comment type="caution">
    <text evidence="10">The sequence shown here is derived from an EMBL/GenBank/DDBJ whole genome shotgun (WGS) entry which is preliminary data.</text>
</comment>
<feature type="transmembrane region" description="Helical" evidence="7">
    <location>
        <begin position="209"/>
        <end position="231"/>
    </location>
</feature>
<feature type="transmembrane region" description="Helical" evidence="7">
    <location>
        <begin position="168"/>
        <end position="188"/>
    </location>
</feature>
<dbReference type="InterPro" id="IPR035906">
    <property type="entry name" value="MetI-like_sf"/>
</dbReference>
<organism evidence="10 11">
    <name type="scientific">Goodfellowiella coeruleoviolacea</name>
    <dbReference type="NCBI Taxonomy" id="334858"/>
    <lineage>
        <taxon>Bacteria</taxon>
        <taxon>Bacillati</taxon>
        <taxon>Actinomycetota</taxon>
        <taxon>Actinomycetes</taxon>
        <taxon>Pseudonocardiales</taxon>
        <taxon>Pseudonocardiaceae</taxon>
        <taxon>Goodfellowiella</taxon>
    </lineage>
</organism>
<accession>A0AAE3KDJ8</accession>
<comment type="subcellular location">
    <subcellularLocation>
        <location evidence="1 7">Cell membrane</location>
        <topology evidence="1 7">Multi-pass membrane protein</topology>
    </subcellularLocation>
</comment>
<evidence type="ECO:0000256" key="7">
    <source>
        <dbReference type="RuleBase" id="RU363032"/>
    </source>
</evidence>
<feature type="domain" description="ABC transmembrane type-1" evidence="9">
    <location>
        <begin position="97"/>
        <end position="288"/>
    </location>
</feature>
<dbReference type="InterPro" id="IPR000515">
    <property type="entry name" value="MetI-like"/>
</dbReference>
<dbReference type="EMBL" id="JAMTCK010000002">
    <property type="protein sequence ID" value="MCP2164151.1"/>
    <property type="molecule type" value="Genomic_DNA"/>
</dbReference>
<evidence type="ECO:0000259" key="9">
    <source>
        <dbReference type="PROSITE" id="PS50928"/>
    </source>
</evidence>
<keyword evidence="5 7" id="KW-1133">Transmembrane helix</keyword>
<evidence type="ECO:0000256" key="1">
    <source>
        <dbReference type="ARBA" id="ARBA00004651"/>
    </source>
</evidence>
<dbReference type="CDD" id="cd06261">
    <property type="entry name" value="TM_PBP2"/>
    <property type="match status" value="1"/>
</dbReference>
<evidence type="ECO:0000256" key="8">
    <source>
        <dbReference type="SAM" id="MobiDB-lite"/>
    </source>
</evidence>
<comment type="similarity">
    <text evidence="7">Belongs to the binding-protein-dependent transport system permease family.</text>
</comment>
<dbReference type="AlphaFoldDB" id="A0AAE3KDJ8"/>
<dbReference type="SUPFAM" id="SSF161098">
    <property type="entry name" value="MetI-like"/>
    <property type="match status" value="1"/>
</dbReference>
<keyword evidence="2 7" id="KW-0813">Transport</keyword>
<keyword evidence="4 7" id="KW-0812">Transmembrane</keyword>
<dbReference type="PANTHER" id="PTHR43744">
    <property type="entry name" value="ABC TRANSPORTER PERMEASE PROTEIN MG189-RELATED-RELATED"/>
    <property type="match status" value="1"/>
</dbReference>
<dbReference type="Proteomes" id="UP001206128">
    <property type="component" value="Unassembled WGS sequence"/>
</dbReference>
<feature type="region of interest" description="Disordered" evidence="8">
    <location>
        <begin position="1"/>
        <end position="32"/>
    </location>
</feature>
<feature type="transmembrane region" description="Helical" evidence="7">
    <location>
        <begin position="134"/>
        <end position="156"/>
    </location>
</feature>
<keyword evidence="3" id="KW-1003">Cell membrane</keyword>
<evidence type="ECO:0000256" key="5">
    <source>
        <dbReference type="ARBA" id="ARBA00022989"/>
    </source>
</evidence>
<gene>
    <name evidence="10" type="ORF">LX83_000991</name>
</gene>
<proteinExistence type="inferred from homology"/>
<feature type="compositionally biased region" description="Basic residues" evidence="8">
    <location>
        <begin position="23"/>
        <end position="32"/>
    </location>
</feature>
<keyword evidence="11" id="KW-1185">Reference proteome</keyword>